<reference evidence="2" key="2">
    <citation type="journal article" date="2021" name="PeerJ">
        <title>Extensive microbial diversity within the chicken gut microbiome revealed by metagenomics and culture.</title>
        <authorList>
            <person name="Gilroy R."/>
            <person name="Ravi A."/>
            <person name="Getino M."/>
            <person name="Pursley I."/>
            <person name="Horton D.L."/>
            <person name="Alikhan N.F."/>
            <person name="Baker D."/>
            <person name="Gharbi K."/>
            <person name="Hall N."/>
            <person name="Watson M."/>
            <person name="Adriaenssens E.M."/>
            <person name="Foster-Nyarko E."/>
            <person name="Jarju S."/>
            <person name="Secka A."/>
            <person name="Antonio M."/>
            <person name="Oren A."/>
            <person name="Chaudhuri R.R."/>
            <person name="La Ragione R."/>
            <person name="Hildebrand F."/>
            <person name="Pallen M.J."/>
        </authorList>
    </citation>
    <scope>NUCLEOTIDE SEQUENCE</scope>
    <source>
        <strain evidence="2">ChiW16-3235</strain>
    </source>
</reference>
<evidence type="ECO:0000256" key="1">
    <source>
        <dbReference type="SAM" id="SignalP"/>
    </source>
</evidence>
<proteinExistence type="predicted"/>
<dbReference type="AlphaFoldDB" id="A0A9D1E5P6"/>
<sequence>MKKIFSVILCAITALCLCFTFAACGGQQNEQNGQTKYDVSIRVACSDGEVYEFPVGEDEKHITIPYDGVERTYWVKEYNLPDHPRYSDDWFSPSGEGANVFGRTMTYCPPGGLNQSYTGPVKEIGKYCVTIYADSTSDLWYFRSIYLFVTVE</sequence>
<organism evidence="2 3">
    <name type="scientific">Candidatus Coproplasma avicola</name>
    <dbReference type="NCBI Taxonomy" id="2840744"/>
    <lineage>
        <taxon>Bacteria</taxon>
        <taxon>Bacillati</taxon>
        <taxon>Bacillota</taxon>
        <taxon>Clostridia</taxon>
        <taxon>Eubacteriales</taxon>
        <taxon>Candidatus Coproplasma</taxon>
    </lineage>
</organism>
<protein>
    <submittedName>
        <fullName evidence="2">Uncharacterized protein</fullName>
    </submittedName>
</protein>
<reference evidence="2" key="1">
    <citation type="submission" date="2020-10" db="EMBL/GenBank/DDBJ databases">
        <authorList>
            <person name="Gilroy R."/>
        </authorList>
    </citation>
    <scope>NUCLEOTIDE SEQUENCE</scope>
    <source>
        <strain evidence="2">ChiW16-3235</strain>
    </source>
</reference>
<dbReference type="PROSITE" id="PS51257">
    <property type="entry name" value="PROKAR_LIPOPROTEIN"/>
    <property type="match status" value="1"/>
</dbReference>
<evidence type="ECO:0000313" key="3">
    <source>
        <dbReference type="Proteomes" id="UP000823913"/>
    </source>
</evidence>
<comment type="caution">
    <text evidence="2">The sequence shown here is derived from an EMBL/GenBank/DDBJ whole genome shotgun (WGS) entry which is preliminary data.</text>
</comment>
<feature type="signal peptide" evidence="1">
    <location>
        <begin position="1"/>
        <end position="22"/>
    </location>
</feature>
<keyword evidence="1" id="KW-0732">Signal</keyword>
<name>A0A9D1E5P6_9FIRM</name>
<evidence type="ECO:0000313" key="2">
    <source>
        <dbReference type="EMBL" id="HIR66554.1"/>
    </source>
</evidence>
<dbReference type="EMBL" id="DVHK01000015">
    <property type="protein sequence ID" value="HIR66554.1"/>
    <property type="molecule type" value="Genomic_DNA"/>
</dbReference>
<accession>A0A9D1E5P6</accession>
<feature type="chain" id="PRO_5038974281" evidence="1">
    <location>
        <begin position="23"/>
        <end position="152"/>
    </location>
</feature>
<gene>
    <name evidence="2" type="ORF">IAB94_00730</name>
</gene>
<dbReference type="Proteomes" id="UP000823913">
    <property type="component" value="Unassembled WGS sequence"/>
</dbReference>